<proteinExistence type="predicted"/>
<accession>A0A6C0CU36</accession>
<dbReference type="AlphaFoldDB" id="A0A6C0CU36"/>
<reference evidence="1" key="1">
    <citation type="journal article" date="2020" name="Nature">
        <title>Giant virus diversity and host interactions through global metagenomics.</title>
        <authorList>
            <person name="Schulz F."/>
            <person name="Roux S."/>
            <person name="Paez-Espino D."/>
            <person name="Jungbluth S."/>
            <person name="Walsh D.A."/>
            <person name="Denef V.J."/>
            <person name="McMahon K.D."/>
            <person name="Konstantinidis K.T."/>
            <person name="Eloe-Fadrosh E.A."/>
            <person name="Kyrpides N.C."/>
            <person name="Woyke T."/>
        </authorList>
    </citation>
    <scope>NUCLEOTIDE SEQUENCE</scope>
    <source>
        <strain evidence="1">GVMAG-M-3300021962-46</strain>
    </source>
</reference>
<dbReference type="EMBL" id="MN739480">
    <property type="protein sequence ID" value="QHT07209.1"/>
    <property type="molecule type" value="Genomic_DNA"/>
</dbReference>
<evidence type="ECO:0000313" key="1">
    <source>
        <dbReference type="EMBL" id="QHT07209.1"/>
    </source>
</evidence>
<organism evidence="1">
    <name type="scientific">viral metagenome</name>
    <dbReference type="NCBI Taxonomy" id="1070528"/>
    <lineage>
        <taxon>unclassified sequences</taxon>
        <taxon>metagenomes</taxon>
        <taxon>organismal metagenomes</taxon>
    </lineage>
</organism>
<sequence>MASPFNTFGAELRASYNQYKAYCNVRTLRSQRVIDLFFAEMIRPNVKNVLLKNAKEGRSWGYVYTYPKDLYVVLNQGFGKQSKPVLTYSDHWVKDSYQIYELIHHNHHFVKLMAQVEEELSDAYTVVRIHRTESIDNEEKFNGVWVEWYNTTSF</sequence>
<name>A0A6C0CU36_9ZZZZ</name>
<protein>
    <submittedName>
        <fullName evidence="1">Uncharacterized protein</fullName>
    </submittedName>
</protein>